<name>A0ABN1H157_9CAUL</name>
<reference evidence="3 4" key="1">
    <citation type="journal article" date="2019" name="Int. J. Syst. Evol. Microbiol.">
        <title>The Global Catalogue of Microorganisms (GCM) 10K type strain sequencing project: providing services to taxonomists for standard genome sequencing and annotation.</title>
        <authorList>
            <consortium name="The Broad Institute Genomics Platform"/>
            <consortium name="The Broad Institute Genome Sequencing Center for Infectious Disease"/>
            <person name="Wu L."/>
            <person name="Ma J."/>
        </authorList>
    </citation>
    <scope>NUCLEOTIDE SEQUENCE [LARGE SCALE GENOMIC DNA]</scope>
    <source>
        <strain evidence="3 4">JCM 12928</strain>
    </source>
</reference>
<dbReference type="InterPro" id="IPR029063">
    <property type="entry name" value="SAM-dependent_MTases_sf"/>
</dbReference>
<evidence type="ECO:0000259" key="1">
    <source>
        <dbReference type="Pfam" id="PF10119"/>
    </source>
</evidence>
<proteinExistence type="predicted"/>
<feature type="domain" description="Methyltransferase regulatory" evidence="1">
    <location>
        <begin position="218"/>
        <end position="300"/>
    </location>
</feature>
<dbReference type="GO" id="GO:0032259">
    <property type="term" value="P:methylation"/>
    <property type="evidence" value="ECO:0007669"/>
    <property type="project" value="UniProtKB-KW"/>
</dbReference>
<organism evidence="3 4">
    <name type="scientific">Brevundimonas kwangchunensis</name>
    <dbReference type="NCBI Taxonomy" id="322163"/>
    <lineage>
        <taxon>Bacteria</taxon>
        <taxon>Pseudomonadati</taxon>
        <taxon>Pseudomonadota</taxon>
        <taxon>Alphaproteobacteria</taxon>
        <taxon>Caulobacterales</taxon>
        <taxon>Caulobacteraceae</taxon>
        <taxon>Brevundimonas</taxon>
    </lineage>
</organism>
<dbReference type="EMBL" id="BAAAGA010000005">
    <property type="protein sequence ID" value="GAA0626034.1"/>
    <property type="molecule type" value="Genomic_DNA"/>
</dbReference>
<keyword evidence="3" id="KW-0489">Methyltransferase</keyword>
<dbReference type="SUPFAM" id="SSF53335">
    <property type="entry name" value="S-adenosyl-L-methionine-dependent methyltransferases"/>
    <property type="match status" value="1"/>
</dbReference>
<protein>
    <submittedName>
        <fullName evidence="3">Class I SAM-dependent methyltransferase</fullName>
    </submittedName>
</protein>
<gene>
    <name evidence="3" type="ORF">GCM10009422_23460</name>
</gene>
<feature type="domain" description="Methyltransferase" evidence="2">
    <location>
        <begin position="46"/>
        <end position="142"/>
    </location>
</feature>
<evidence type="ECO:0000259" key="2">
    <source>
        <dbReference type="Pfam" id="PF13649"/>
    </source>
</evidence>
<dbReference type="Pfam" id="PF10119">
    <property type="entry name" value="MethyTransf_Reg"/>
    <property type="match status" value="1"/>
</dbReference>
<keyword evidence="4" id="KW-1185">Reference proteome</keyword>
<dbReference type="CDD" id="cd02440">
    <property type="entry name" value="AdoMet_MTases"/>
    <property type="match status" value="1"/>
</dbReference>
<accession>A0ABN1H157</accession>
<comment type="caution">
    <text evidence="3">The sequence shown here is derived from an EMBL/GenBank/DDBJ whole genome shotgun (WGS) entry which is preliminary data.</text>
</comment>
<evidence type="ECO:0000313" key="4">
    <source>
        <dbReference type="Proteomes" id="UP001501352"/>
    </source>
</evidence>
<dbReference type="Pfam" id="PF13649">
    <property type="entry name" value="Methyltransf_25"/>
    <property type="match status" value="1"/>
</dbReference>
<keyword evidence="3" id="KW-0808">Transferase</keyword>
<dbReference type="InterPro" id="IPR041698">
    <property type="entry name" value="Methyltransf_25"/>
</dbReference>
<evidence type="ECO:0000313" key="3">
    <source>
        <dbReference type="EMBL" id="GAA0626034.1"/>
    </source>
</evidence>
<dbReference type="Proteomes" id="UP001501352">
    <property type="component" value="Unassembled WGS sequence"/>
</dbReference>
<dbReference type="Gene3D" id="3.40.50.150">
    <property type="entry name" value="Vaccinia Virus protein VP39"/>
    <property type="match status" value="1"/>
</dbReference>
<dbReference type="GO" id="GO:0008168">
    <property type="term" value="F:methyltransferase activity"/>
    <property type="evidence" value="ECO:0007669"/>
    <property type="project" value="UniProtKB-KW"/>
</dbReference>
<dbReference type="RefSeq" id="WP_343793979.1">
    <property type="nucleotide sequence ID" value="NZ_BAAAGA010000005.1"/>
</dbReference>
<sequence>MDWSEGYYAGLDYTFGYYHEMGPDHLRLACLTAGVHCEIPDASTYLELGFGQGVSINLHAAGSEGAFHGVDFNPAHVLHAEGLAERSGATVHLSDESFAAFAARKDLPMFDVIALHGVWSWVSDENRRVILDLIRKKLRRGGVVYLSYNCMPGWASRGAVRHLLNLGRARGSEAATTPEAEVDRALAFVGKVTAAGPRFFRDEPQATKHAAGLAKQSRRYIAHEYFNADWHVPYFSDVATEMAGAKLTFVDSARLLDRIAEINIPADGVALLAEISEPVMRESVRDYLVNQRFRPDIFVKGAIRLSKLEQDARLGAQAFVLICPLDEIDFRISGALGEATLPEAIYRPLSEALAAEAFRPKTAAVLAETASASFDDVIAALTVLTGMGVVRPAREATPTTRGQCDGYNALVLERALSGRQLKHMASPVTGGGVLTTRSTQLFLQAWNEGARTPEALAARVWAVFERTNERATKDGRDVVSREENLQVLGEKAERFLMQILPLYRTLGILPSPKAG</sequence>
<dbReference type="InterPro" id="IPR018773">
    <property type="entry name" value="MeTrfase_reg_dom_prd"/>
</dbReference>